<dbReference type="InterPro" id="IPR050266">
    <property type="entry name" value="AB_hydrolase_sf"/>
</dbReference>
<feature type="domain" description="Serine aminopeptidase S33" evidence="5">
    <location>
        <begin position="39"/>
        <end position="213"/>
    </location>
</feature>
<evidence type="ECO:0000313" key="6">
    <source>
        <dbReference type="EMBL" id="RHW34895.1"/>
    </source>
</evidence>
<keyword evidence="4" id="KW-0472">Membrane</keyword>
<evidence type="ECO:0000256" key="2">
    <source>
        <dbReference type="PIRSR" id="PIRSR017388-1"/>
    </source>
</evidence>
<dbReference type="GO" id="GO:0016020">
    <property type="term" value="C:membrane"/>
    <property type="evidence" value="ECO:0007669"/>
    <property type="project" value="TreeGrafter"/>
</dbReference>
<feature type="transmembrane region" description="Helical" evidence="4">
    <location>
        <begin position="75"/>
        <end position="92"/>
    </location>
</feature>
<feature type="active site" description="Charge relay system" evidence="2">
    <location>
        <position position="210"/>
    </location>
</feature>
<evidence type="ECO:0000256" key="1">
    <source>
        <dbReference type="ARBA" id="ARBA00022801"/>
    </source>
</evidence>
<dbReference type="Proteomes" id="UP000265692">
    <property type="component" value="Unassembled WGS sequence"/>
</dbReference>
<keyword evidence="4" id="KW-1133">Transmembrane helix</keyword>
<dbReference type="RefSeq" id="WP_118876769.1">
    <property type="nucleotide sequence ID" value="NZ_QWEI01000007.1"/>
</dbReference>
<evidence type="ECO:0000256" key="3">
    <source>
        <dbReference type="PIRSR" id="PIRSR017388-2"/>
    </source>
</evidence>
<sequence>MSIGVLMIHGFSGGPYEIDPLAFYIQKNTDWVIEKPTLAGHGEVEALALKGYKAEHWLMDAEIAYRKLSKKADEIYIVGFSMGGIIAMYLAIRYKVKKLVLLSAAAKYIAPAQILADLKKVSKDAIRGQLSDNELFKRYESKIKNVPVSSTFQFMNIVRQVEPYLKKITAPTFLVQGQLDGIVPYTTAQYLYDQLAAQQKELYISPIGKHHICYSNDCDIWFPKVLNFLKS</sequence>
<comment type="caution">
    <text evidence="6">The sequence shown here is derived from an EMBL/GenBank/DDBJ whole genome shotgun (WGS) entry which is preliminary data.</text>
</comment>
<organism evidence="6 7">
    <name type="scientific">Ureibacillus yapensis</name>
    <dbReference type="NCBI Taxonomy" id="2304605"/>
    <lineage>
        <taxon>Bacteria</taxon>
        <taxon>Bacillati</taxon>
        <taxon>Bacillota</taxon>
        <taxon>Bacilli</taxon>
        <taxon>Bacillales</taxon>
        <taxon>Caryophanaceae</taxon>
        <taxon>Ureibacillus</taxon>
    </lineage>
</organism>
<dbReference type="PANTHER" id="PTHR43798:SF31">
    <property type="entry name" value="AB HYDROLASE SUPERFAMILY PROTEIN YCLE"/>
    <property type="match status" value="1"/>
</dbReference>
<dbReference type="InterPro" id="IPR029058">
    <property type="entry name" value="AB_hydrolase_fold"/>
</dbReference>
<evidence type="ECO:0000256" key="4">
    <source>
        <dbReference type="SAM" id="Phobius"/>
    </source>
</evidence>
<name>A0A396S545_9BACL</name>
<dbReference type="InterPro" id="IPR022742">
    <property type="entry name" value="Hydrolase_4"/>
</dbReference>
<dbReference type="AlphaFoldDB" id="A0A396S545"/>
<gene>
    <name evidence="6" type="ORF">D1B33_12660</name>
</gene>
<dbReference type="OrthoDB" id="9786110at2"/>
<evidence type="ECO:0000259" key="5">
    <source>
        <dbReference type="Pfam" id="PF12146"/>
    </source>
</evidence>
<evidence type="ECO:0000313" key="7">
    <source>
        <dbReference type="Proteomes" id="UP000265692"/>
    </source>
</evidence>
<protein>
    <submittedName>
        <fullName evidence="6">Alpha/beta fold hydrolase</fullName>
    </submittedName>
</protein>
<dbReference type="InterPro" id="IPR012354">
    <property type="entry name" value="Esterase_lipase"/>
</dbReference>
<proteinExistence type="predicted"/>
<dbReference type="PIRSF" id="PIRSF017388">
    <property type="entry name" value="Esterase_lipase"/>
    <property type="match status" value="1"/>
</dbReference>
<dbReference type="SUPFAM" id="SSF53474">
    <property type="entry name" value="alpha/beta-Hydrolases"/>
    <property type="match status" value="1"/>
</dbReference>
<dbReference type="Pfam" id="PF12146">
    <property type="entry name" value="Hydrolase_4"/>
    <property type="match status" value="1"/>
</dbReference>
<keyword evidence="1 6" id="KW-0378">Hydrolase</keyword>
<dbReference type="PANTHER" id="PTHR43798">
    <property type="entry name" value="MONOACYLGLYCEROL LIPASE"/>
    <property type="match status" value="1"/>
</dbReference>
<feature type="binding site" evidence="3">
    <location>
        <position position="82"/>
    </location>
    <ligand>
        <name>substrate</name>
    </ligand>
</feature>
<feature type="binding site" evidence="3">
    <location>
        <position position="11"/>
    </location>
    <ligand>
        <name>substrate</name>
    </ligand>
</feature>
<reference evidence="6 7" key="1">
    <citation type="submission" date="2018-08" db="EMBL/GenBank/DDBJ databases">
        <title>Lysinibacillus sp. YLB-03 draft genome sequence.</title>
        <authorList>
            <person name="Yu L."/>
        </authorList>
    </citation>
    <scope>NUCLEOTIDE SEQUENCE [LARGE SCALE GENOMIC DNA]</scope>
    <source>
        <strain evidence="6 7">YLB-03</strain>
    </source>
</reference>
<keyword evidence="4" id="KW-0812">Transmembrane</keyword>
<keyword evidence="7" id="KW-1185">Reference proteome</keyword>
<dbReference type="Gene3D" id="3.40.50.1820">
    <property type="entry name" value="alpha/beta hydrolase"/>
    <property type="match status" value="1"/>
</dbReference>
<dbReference type="GO" id="GO:0052689">
    <property type="term" value="F:carboxylic ester hydrolase activity"/>
    <property type="evidence" value="ECO:0007669"/>
    <property type="project" value="InterPro"/>
</dbReference>
<feature type="active site" description="Nucleophile" evidence="2">
    <location>
        <position position="81"/>
    </location>
</feature>
<dbReference type="EMBL" id="QWEI01000007">
    <property type="protein sequence ID" value="RHW34895.1"/>
    <property type="molecule type" value="Genomic_DNA"/>
</dbReference>
<accession>A0A396S545</accession>
<feature type="active site" description="Charge relay system" evidence="2">
    <location>
        <position position="180"/>
    </location>
</feature>